<feature type="region of interest" description="Disordered" evidence="1">
    <location>
        <begin position="1024"/>
        <end position="1046"/>
    </location>
</feature>
<proteinExistence type="predicted"/>
<evidence type="ECO:0000313" key="4">
    <source>
        <dbReference type="Proteomes" id="UP000398389"/>
    </source>
</evidence>
<dbReference type="GeneID" id="43585270"/>
<feature type="compositionally biased region" description="Basic and acidic residues" evidence="1">
    <location>
        <begin position="527"/>
        <end position="536"/>
    </location>
</feature>
<feature type="compositionally biased region" description="Basic and acidic residues" evidence="1">
    <location>
        <begin position="1274"/>
        <end position="1285"/>
    </location>
</feature>
<feature type="region of interest" description="Disordered" evidence="1">
    <location>
        <begin position="1139"/>
        <end position="1302"/>
    </location>
</feature>
<dbReference type="SUPFAM" id="SSF49265">
    <property type="entry name" value="Fibronectin type III"/>
    <property type="match status" value="1"/>
</dbReference>
<feature type="compositionally biased region" description="Low complexity" evidence="1">
    <location>
        <begin position="625"/>
        <end position="659"/>
    </location>
</feature>
<protein>
    <recommendedName>
        <fullName evidence="2">Fibronectin type-III domain-containing protein</fullName>
    </recommendedName>
</protein>
<feature type="domain" description="Fibronectin type-III" evidence="2">
    <location>
        <begin position="39"/>
        <end position="112"/>
    </location>
</feature>
<feature type="compositionally biased region" description="Basic residues" evidence="1">
    <location>
        <begin position="515"/>
        <end position="526"/>
    </location>
</feature>
<feature type="region of interest" description="Disordered" evidence="1">
    <location>
        <begin position="489"/>
        <end position="547"/>
    </location>
</feature>
<feature type="compositionally biased region" description="Low complexity" evidence="1">
    <location>
        <begin position="1183"/>
        <end position="1195"/>
    </location>
</feature>
<dbReference type="Proteomes" id="UP000398389">
    <property type="component" value="Unassembled WGS sequence"/>
</dbReference>
<reference evidence="3 4" key="1">
    <citation type="submission" date="2019-09" db="EMBL/GenBank/DDBJ databases">
        <authorList>
            <person name="Brejova B."/>
        </authorList>
    </citation>
    <scope>NUCLEOTIDE SEQUENCE [LARGE SCALE GENOMIC DNA]</scope>
</reference>
<feature type="compositionally biased region" description="Polar residues" evidence="1">
    <location>
        <begin position="1034"/>
        <end position="1046"/>
    </location>
</feature>
<feature type="compositionally biased region" description="Polar residues" evidence="1">
    <location>
        <begin position="1224"/>
        <end position="1242"/>
    </location>
</feature>
<keyword evidence="4" id="KW-1185">Reference proteome</keyword>
<dbReference type="InterPro" id="IPR013783">
    <property type="entry name" value="Ig-like_fold"/>
</dbReference>
<dbReference type="InterPro" id="IPR036116">
    <property type="entry name" value="FN3_sf"/>
</dbReference>
<dbReference type="CDD" id="cd00063">
    <property type="entry name" value="FN3"/>
    <property type="match status" value="1"/>
</dbReference>
<feature type="compositionally biased region" description="Basic and acidic residues" evidence="1">
    <location>
        <begin position="853"/>
        <end position="870"/>
    </location>
</feature>
<evidence type="ECO:0000256" key="1">
    <source>
        <dbReference type="SAM" id="MobiDB-lite"/>
    </source>
</evidence>
<dbReference type="RefSeq" id="XP_031857061.1">
    <property type="nucleotide sequence ID" value="XM_032001170.1"/>
</dbReference>
<sequence>MVLYFVAIFFALLWLLHRATRILRIPSPYLIQTLGIDIPDPPVITLDCVKSTSVLFHWYPLDKNVVKLIFQLDGRKAGDTDRLSSAVSLTGLKPNTNYTLSIIAVSPLNYQSHASITRFHTPHLTKEYNESNKTPLEVIMKEDDTIKKFLYSNTNFSVAKRSISSQNIKKKGLQQSTHQTGSSKIKQNKIVNVENISTSTVLDLQQNYSPRAFDPETGQLDETKSHTVQTLSDTLQSIQTGIKDAIVSKALDNKKYLQTEARLEKELAEIKSQLAIEDGPRSEMRDQYRTIESTHHFLDDKKVKAQIAFQKLRDTIVRKNQQIDLWKSEMEDADKKQENSQLIINQFKHKHEVNTLVLRKNILQATDEAIYLDKEAKKLGTEVKKIQMSKTSTLEAIDDVKKKVDDVTGQIDDNLIGRLLCQSNIHQFLKEAISLENQIEKDLEDKWREDQKLLENRYVSVHDQYENANNAYQKAVAAYQAAINSFSLSSNTSQDNQQGQNSGSNGSSNSNNSAKSKRKTRSRRNTKSNESRRDSNDSSNGNGNGTFLYPSIAQDALINNSPPVNTIAPYNISYPFSNQGNPNISHPVVLNTLQSSLPSALMDTKANFYSFSASNNSGTLATQMSNNHSNASNNSNTFINSNSSTNNSPPISTTSISSTKQSLRLEIPSSDGSFSESNAGDILRSPSAFLPSYLMNEDDGQKANLSVETETNNGESAVANEDSKSLIEERTADADSGIKSSGLSMALHQTNPSFTSFISRPSASILSSINHQRSGSSESLSSRISLGSLSNDLSNDIPLENGSMSSNILHHKSSFNHLFPQQNSLHSTVSSSGSIHSFNDVLYHKNKLLLSDETSHDSGGEHLDMDEKSHGKGSSMFSSIFSTLRPKQGRKSIAQSSLTHASSLSDMTSFVGNNSNEESNNNMLRPLGHSSAMNLSSSNISLSNRVRSSSVNSNTGPPHALGESFGSSFISPWKTPPSHSDLISNKNTIISSNLVHPSLSSNDLAGSVSSGLLNSNFAEGQNTNSVWNFPRPNPNNEASSLNSEGVSSNLGAIGASSNFVENKIIGKAIPDLNLWKDKLDELENSPGSTKSNDDSEKCSNVTESSLQSPISNSANKSGRFSRGFSGLFNISSSHRDYSKQQLDNSVDHPTDTSMSSDGNFLLTAPSLNDSQDRLSIGSNGGDTSLKTCSSSSSLSQNIPAPFQQPSPQPSSHKGGLLQKGIRTFSLSKRTPANTGNNLTAQYRESDISDKEKDLDTDLEKDKFKEKKKKKERKREKDDKKDKDTDNDGEGLPGIDEDSISTPVFTGSKFAKRLSIFGGNKKDKDTNEDERTPNKEGLEKQDVGVISDGEVILSPVKEEGHGEKSFFSRLGGNKKDNLEPNEVDYQHLLDKMRK</sequence>
<organism evidence="3 4">
    <name type="scientific">Magnusiomyces paraingens</name>
    <dbReference type="NCBI Taxonomy" id="2606893"/>
    <lineage>
        <taxon>Eukaryota</taxon>
        <taxon>Fungi</taxon>
        <taxon>Dikarya</taxon>
        <taxon>Ascomycota</taxon>
        <taxon>Saccharomycotina</taxon>
        <taxon>Dipodascomycetes</taxon>
        <taxon>Dipodascales</taxon>
        <taxon>Dipodascaceae</taxon>
        <taxon>Magnusiomyces</taxon>
    </lineage>
</organism>
<name>A0A5E8C602_9ASCO</name>
<feature type="compositionally biased region" description="Low complexity" evidence="1">
    <location>
        <begin position="489"/>
        <end position="514"/>
    </location>
</feature>
<evidence type="ECO:0000259" key="2">
    <source>
        <dbReference type="SMART" id="SM00060"/>
    </source>
</evidence>
<accession>A0A5E8C602</accession>
<feature type="compositionally biased region" description="Acidic residues" evidence="1">
    <location>
        <begin position="1286"/>
        <end position="1298"/>
    </location>
</feature>
<feature type="compositionally biased region" description="Basic and acidic residues" evidence="1">
    <location>
        <begin position="1243"/>
        <end position="1264"/>
    </location>
</feature>
<evidence type="ECO:0000313" key="3">
    <source>
        <dbReference type="EMBL" id="VVT58937.1"/>
    </source>
</evidence>
<feature type="compositionally biased region" description="Polar residues" evidence="1">
    <location>
        <begin position="1098"/>
        <end position="1117"/>
    </location>
</feature>
<dbReference type="EMBL" id="CABVLU010000005">
    <property type="protein sequence ID" value="VVT58937.1"/>
    <property type="molecule type" value="Genomic_DNA"/>
</dbReference>
<dbReference type="OrthoDB" id="5572782at2759"/>
<gene>
    <name evidence="3" type="ORF">SAPINGB_P006459</name>
</gene>
<dbReference type="Gene3D" id="2.60.40.10">
    <property type="entry name" value="Immunoglobulins"/>
    <property type="match status" value="1"/>
</dbReference>
<feature type="region of interest" description="Disordered" evidence="1">
    <location>
        <begin position="1083"/>
        <end position="1117"/>
    </location>
</feature>
<feature type="region of interest" description="Disordered" evidence="1">
    <location>
        <begin position="622"/>
        <end position="663"/>
    </location>
</feature>
<feature type="compositionally biased region" description="Basic and acidic residues" evidence="1">
    <location>
        <begin position="1319"/>
        <end position="1341"/>
    </location>
</feature>
<dbReference type="SMART" id="SM00060">
    <property type="entry name" value="FN3"/>
    <property type="match status" value="1"/>
</dbReference>
<feature type="region of interest" description="Disordered" evidence="1">
    <location>
        <begin position="1315"/>
        <end position="1341"/>
    </location>
</feature>
<dbReference type="InterPro" id="IPR003961">
    <property type="entry name" value="FN3_dom"/>
</dbReference>
<feature type="region of interest" description="Disordered" evidence="1">
    <location>
        <begin position="853"/>
        <end position="877"/>
    </location>
</feature>